<gene>
    <name evidence="2" type="ORF">NSCI0253_LOCUS40341</name>
</gene>
<dbReference type="AlphaFoldDB" id="A0A7S1AVD3"/>
<sequence length="346" mass="38509">MPVVGQEEQASSSKPHGPGRSPTRSLTRMSRVTSSRVQSRAPESSTILRRTRTRGCSDYSVGQLAVKPNGSLRPKDRDSSDVVSARIDPLADESGSVDVVAAVRSMQLRLSRLEGTLAFHDSRIQDFDIITQQVQASADAQQSLTESLQAACDGEQVLWRWLEERESERKIAMKHVDTKLTTELAMVGKAVETELAQLKSLLERKFQEAMEVTNTVDASLRDLIATRVGKDTLMSLEELQDQMFDNRERGDHAKAGTDVYGRTLRFEELENKFSQGSSKRCTRTMSDIDCHTTEMVFLKKRRSLDSSTRLRGGARQDDLQEASSGLADACLHGVCLARRQVFEVVS</sequence>
<evidence type="ECO:0000313" key="2">
    <source>
        <dbReference type="EMBL" id="CAD8865986.1"/>
    </source>
</evidence>
<reference evidence="2" key="1">
    <citation type="submission" date="2021-01" db="EMBL/GenBank/DDBJ databases">
        <authorList>
            <person name="Corre E."/>
            <person name="Pelletier E."/>
            <person name="Niang G."/>
            <person name="Scheremetjew M."/>
            <person name="Finn R."/>
            <person name="Kale V."/>
            <person name="Holt S."/>
            <person name="Cochrane G."/>
            <person name="Meng A."/>
            <person name="Brown T."/>
            <person name="Cohen L."/>
        </authorList>
    </citation>
    <scope>NUCLEOTIDE SEQUENCE</scope>
</reference>
<protein>
    <submittedName>
        <fullName evidence="2">Uncharacterized protein</fullName>
    </submittedName>
</protein>
<dbReference type="EMBL" id="HBFQ01056852">
    <property type="protein sequence ID" value="CAD8865986.1"/>
    <property type="molecule type" value="Transcribed_RNA"/>
</dbReference>
<evidence type="ECO:0000256" key="1">
    <source>
        <dbReference type="SAM" id="MobiDB-lite"/>
    </source>
</evidence>
<proteinExistence type="predicted"/>
<feature type="compositionally biased region" description="Polar residues" evidence="1">
    <location>
        <begin position="22"/>
        <end position="48"/>
    </location>
</feature>
<name>A0A7S1AVD3_NOCSC</name>
<organism evidence="2">
    <name type="scientific">Noctiluca scintillans</name>
    <name type="common">Sea sparkle</name>
    <name type="synonym">Red tide dinoflagellate</name>
    <dbReference type="NCBI Taxonomy" id="2966"/>
    <lineage>
        <taxon>Eukaryota</taxon>
        <taxon>Sar</taxon>
        <taxon>Alveolata</taxon>
        <taxon>Dinophyceae</taxon>
        <taxon>Noctilucales</taxon>
        <taxon>Noctilucaceae</taxon>
        <taxon>Noctiluca</taxon>
    </lineage>
</organism>
<feature type="region of interest" description="Disordered" evidence="1">
    <location>
        <begin position="1"/>
        <end position="52"/>
    </location>
</feature>
<accession>A0A7S1AVD3</accession>